<dbReference type="AlphaFoldDB" id="A0A8K0GTE8"/>
<comment type="caution">
    <text evidence="1">The sequence shown here is derived from an EMBL/GenBank/DDBJ whole genome shotgun (WGS) entry which is preliminary data.</text>
</comment>
<dbReference type="SUPFAM" id="SSF48371">
    <property type="entry name" value="ARM repeat"/>
    <property type="match status" value="1"/>
</dbReference>
<protein>
    <submittedName>
        <fullName evidence="1">Uncharacterized protein</fullName>
    </submittedName>
</protein>
<organism evidence="1 2">
    <name type="scientific">Rhamnella rubrinervis</name>
    <dbReference type="NCBI Taxonomy" id="2594499"/>
    <lineage>
        <taxon>Eukaryota</taxon>
        <taxon>Viridiplantae</taxon>
        <taxon>Streptophyta</taxon>
        <taxon>Embryophyta</taxon>
        <taxon>Tracheophyta</taxon>
        <taxon>Spermatophyta</taxon>
        <taxon>Magnoliopsida</taxon>
        <taxon>eudicotyledons</taxon>
        <taxon>Gunneridae</taxon>
        <taxon>Pentapetalae</taxon>
        <taxon>rosids</taxon>
        <taxon>fabids</taxon>
        <taxon>Rosales</taxon>
        <taxon>Rhamnaceae</taxon>
        <taxon>rhamnoid group</taxon>
        <taxon>Rhamneae</taxon>
        <taxon>Rhamnella</taxon>
    </lineage>
</organism>
<accession>A0A8K0GTE8</accession>
<dbReference type="InterPro" id="IPR016024">
    <property type="entry name" value="ARM-type_fold"/>
</dbReference>
<evidence type="ECO:0000313" key="1">
    <source>
        <dbReference type="EMBL" id="KAF3440682.1"/>
    </source>
</evidence>
<reference evidence="1" key="1">
    <citation type="submission" date="2020-03" db="EMBL/GenBank/DDBJ databases">
        <title>A high-quality chromosome-level genome assembly of a woody plant with both climbing and erect habits, Rhamnella rubrinervis.</title>
        <authorList>
            <person name="Lu Z."/>
            <person name="Yang Y."/>
            <person name="Zhu X."/>
            <person name="Sun Y."/>
        </authorList>
    </citation>
    <scope>NUCLEOTIDE SEQUENCE</scope>
    <source>
        <strain evidence="1">BYM</strain>
        <tissue evidence="1">Leaf</tissue>
    </source>
</reference>
<sequence>MQSCWRSQNHLKYSDQACHSLSSENFIEPLITFLMDARDLKDVKSQRDGFQLLLTFVSKSRNKIPYLRENAFDLLASFLDSEVTEEVLTIMEVLSAYQYCRPKITASGALTSILKILDSQMRDFQEKALKIFATCLQTVIFVHALYLQNSNLTGSCLLIMKNLCDIEGARVSVVETDGCIGSIAKYLKPAPLVMDEGVIPALVRISVNGNDKGMIGALELLRLLRDVMKGEDEQECADFDLQANRESRNQSSERKSSKAFKLFGRFSKKKK</sequence>
<dbReference type="OrthoDB" id="10064100at2759"/>
<evidence type="ECO:0000313" key="2">
    <source>
        <dbReference type="Proteomes" id="UP000796880"/>
    </source>
</evidence>
<gene>
    <name evidence="1" type="ORF">FNV43_RR18966</name>
</gene>
<dbReference type="EMBL" id="VOIH02000008">
    <property type="protein sequence ID" value="KAF3440682.1"/>
    <property type="molecule type" value="Genomic_DNA"/>
</dbReference>
<dbReference type="Proteomes" id="UP000796880">
    <property type="component" value="Unassembled WGS sequence"/>
</dbReference>
<proteinExistence type="predicted"/>
<name>A0A8K0GTE8_9ROSA</name>
<keyword evidence="2" id="KW-1185">Reference proteome</keyword>
<dbReference type="Gene3D" id="1.25.10.10">
    <property type="entry name" value="Leucine-rich Repeat Variant"/>
    <property type="match status" value="1"/>
</dbReference>
<dbReference type="InterPro" id="IPR011989">
    <property type="entry name" value="ARM-like"/>
</dbReference>